<organism evidence="1 2">
    <name type="scientific">Ruminococcus bicirculans</name>
    <name type="common">ex Wegman et al. 2014</name>
    <dbReference type="NCBI Taxonomy" id="1160721"/>
    <lineage>
        <taxon>Bacteria</taxon>
        <taxon>Bacillati</taxon>
        <taxon>Bacillota</taxon>
        <taxon>Clostridia</taxon>
        <taxon>Eubacteriales</taxon>
        <taxon>Oscillospiraceae</taxon>
        <taxon>Ruminococcus</taxon>
    </lineage>
</organism>
<accession>A0AAW6EJF9</accession>
<comment type="caution">
    <text evidence="1">The sequence shown here is derived from an EMBL/GenBank/DDBJ whole genome shotgun (WGS) entry which is preliminary data.</text>
</comment>
<dbReference type="AlphaFoldDB" id="A0AAW6EJF9"/>
<evidence type="ECO:0008006" key="3">
    <source>
        <dbReference type="Google" id="ProtNLM"/>
    </source>
</evidence>
<evidence type="ECO:0000313" key="1">
    <source>
        <dbReference type="EMBL" id="MDB8751317.1"/>
    </source>
</evidence>
<gene>
    <name evidence="1" type="ORF">PNW00_12790</name>
</gene>
<dbReference type="Proteomes" id="UP001213042">
    <property type="component" value="Unassembled WGS sequence"/>
</dbReference>
<dbReference type="EMBL" id="JAQMLU010000029">
    <property type="protein sequence ID" value="MDB8751317.1"/>
    <property type="molecule type" value="Genomic_DNA"/>
</dbReference>
<dbReference type="RefSeq" id="WP_195221751.1">
    <property type="nucleotide sequence ID" value="NZ_JADMWL010000028.1"/>
</dbReference>
<sequence>MSLKGAELSVICDDCHKAFIVCVRKKKFQSIEGDVWCYNCPHCGKLYVAYIDDSLTRHAHALQKNGVVLKDILTKISRELSARQGKEQEHD</sequence>
<evidence type="ECO:0000313" key="2">
    <source>
        <dbReference type="Proteomes" id="UP001213042"/>
    </source>
</evidence>
<name>A0AAW6EJF9_9FIRM</name>
<reference evidence="1" key="1">
    <citation type="submission" date="2023-01" db="EMBL/GenBank/DDBJ databases">
        <title>Human gut microbiome strain richness.</title>
        <authorList>
            <person name="Chen-Liaw A."/>
        </authorList>
    </citation>
    <scope>NUCLEOTIDE SEQUENCE</scope>
    <source>
        <strain evidence="1">D43st1_D9_D43t1_170807</strain>
    </source>
</reference>
<proteinExistence type="predicted"/>
<protein>
    <recommendedName>
        <fullName evidence="3">C2H2-type domain-containing protein</fullName>
    </recommendedName>
</protein>